<feature type="compositionally biased region" description="Low complexity" evidence="7">
    <location>
        <begin position="242"/>
        <end position="270"/>
    </location>
</feature>
<evidence type="ECO:0000256" key="2">
    <source>
        <dbReference type="ARBA" id="ARBA00009033"/>
    </source>
</evidence>
<evidence type="ECO:0000259" key="9">
    <source>
        <dbReference type="Pfam" id="PF01773"/>
    </source>
</evidence>
<keyword evidence="5 8" id="KW-1133">Transmembrane helix</keyword>
<dbReference type="Pfam" id="PF07670">
    <property type="entry name" value="Gate"/>
    <property type="match status" value="1"/>
</dbReference>
<sequence length="450" mass="46130">MDVMSVLRGLLGIVVVLGIAFLFSKDKRRIRLRPILTGLGLMFVFAFLVMGTGWGAAVLEAVSNGVSALMGFAREGIDFVFGGLYTEESGITFVVAFDVLPQIIFFASLIAVLYHLGIMQVVTRYIGGGIRRIMGTSRAESISAASNIFVGHTEAPLTVKPYLARMSRSELFTVMVGGLASVAGTMLAAYIALGIPAEYVLAAMFMAAPAGIVIAKTFYPEVEETSDAAVLVSAARSDGTTGAADAAESASGEDAAEAAAGEETASSGDGDAQAVEPEEEREANLIDAAATGARTGLTLALTVGAILLAFVALIAVVNGAIAAVGGLFGVETSLQEILGFVLSPLAFALGVPWAEAVQAGSFIGEKFILTEFIAFTSLSEAAGALSAKTVAVVSFALCGFANLGSMGSLIGVLGSLAPGRKKEVARLALKSVFAGMLASMLSAAIVGMFF</sequence>
<dbReference type="PANTHER" id="PTHR10590:SF4">
    <property type="entry name" value="SOLUTE CARRIER FAMILY 28 MEMBER 3"/>
    <property type="match status" value="1"/>
</dbReference>
<evidence type="ECO:0000256" key="8">
    <source>
        <dbReference type="SAM" id="Phobius"/>
    </source>
</evidence>
<feature type="transmembrane region" description="Helical" evidence="8">
    <location>
        <begin position="35"/>
        <end position="57"/>
    </location>
</feature>
<dbReference type="Pfam" id="PF07662">
    <property type="entry name" value="Nucleos_tra2_C"/>
    <property type="match status" value="1"/>
</dbReference>
<feature type="transmembrane region" description="Helical" evidence="8">
    <location>
        <begin position="199"/>
        <end position="219"/>
    </location>
</feature>
<dbReference type="Proteomes" id="UP001500984">
    <property type="component" value="Unassembled WGS sequence"/>
</dbReference>
<evidence type="ECO:0000256" key="1">
    <source>
        <dbReference type="ARBA" id="ARBA00004651"/>
    </source>
</evidence>
<gene>
    <name evidence="12" type="ORF">GCM10009823_02810</name>
</gene>
<organism evidence="12 13">
    <name type="scientific">Brevibacterium salitolerans</name>
    <dbReference type="NCBI Taxonomy" id="1403566"/>
    <lineage>
        <taxon>Bacteria</taxon>
        <taxon>Bacillati</taxon>
        <taxon>Actinomycetota</taxon>
        <taxon>Actinomycetes</taxon>
        <taxon>Micrococcales</taxon>
        <taxon>Brevibacteriaceae</taxon>
        <taxon>Brevibacterium</taxon>
    </lineage>
</organism>
<feature type="region of interest" description="Disordered" evidence="7">
    <location>
        <begin position="242"/>
        <end position="279"/>
    </location>
</feature>
<dbReference type="Pfam" id="PF01773">
    <property type="entry name" value="Nucleos_tra2_N"/>
    <property type="match status" value="1"/>
</dbReference>
<evidence type="ECO:0000256" key="4">
    <source>
        <dbReference type="ARBA" id="ARBA00022692"/>
    </source>
</evidence>
<comment type="subcellular location">
    <subcellularLocation>
        <location evidence="1">Cell membrane</location>
        <topology evidence="1">Multi-pass membrane protein</topology>
    </subcellularLocation>
</comment>
<feature type="domain" description="Concentrative nucleoside transporter C-terminal" evidence="10">
    <location>
        <begin position="199"/>
        <end position="447"/>
    </location>
</feature>
<accession>A0ABN2WD44</accession>
<feature type="transmembrane region" description="Helical" evidence="8">
    <location>
        <begin position="427"/>
        <end position="449"/>
    </location>
</feature>
<dbReference type="InterPro" id="IPR011657">
    <property type="entry name" value="CNT_C_dom"/>
</dbReference>
<evidence type="ECO:0000256" key="5">
    <source>
        <dbReference type="ARBA" id="ARBA00022989"/>
    </source>
</evidence>
<feature type="transmembrane region" description="Helical" evidence="8">
    <location>
        <begin position="103"/>
        <end position="122"/>
    </location>
</feature>
<evidence type="ECO:0000256" key="3">
    <source>
        <dbReference type="ARBA" id="ARBA00022475"/>
    </source>
</evidence>
<feature type="transmembrane region" description="Helical" evidence="8">
    <location>
        <begin position="299"/>
        <end position="325"/>
    </location>
</feature>
<dbReference type="EMBL" id="BAAAPZ010000002">
    <property type="protein sequence ID" value="GAA2088004.1"/>
    <property type="molecule type" value="Genomic_DNA"/>
</dbReference>
<evidence type="ECO:0000259" key="11">
    <source>
        <dbReference type="Pfam" id="PF07670"/>
    </source>
</evidence>
<evidence type="ECO:0000313" key="12">
    <source>
        <dbReference type="EMBL" id="GAA2088004.1"/>
    </source>
</evidence>
<keyword evidence="13" id="KW-1185">Reference proteome</keyword>
<dbReference type="PANTHER" id="PTHR10590">
    <property type="entry name" value="SODIUM/NUCLEOSIDE COTRANSPORTER"/>
    <property type="match status" value="1"/>
</dbReference>
<reference evidence="12 13" key="1">
    <citation type="journal article" date="2019" name="Int. J. Syst. Evol. Microbiol.">
        <title>The Global Catalogue of Microorganisms (GCM) 10K type strain sequencing project: providing services to taxonomists for standard genome sequencing and annotation.</title>
        <authorList>
            <consortium name="The Broad Institute Genomics Platform"/>
            <consortium name="The Broad Institute Genome Sequencing Center for Infectious Disease"/>
            <person name="Wu L."/>
            <person name="Ma J."/>
        </authorList>
    </citation>
    <scope>NUCLEOTIDE SEQUENCE [LARGE SCALE GENOMIC DNA]</scope>
    <source>
        <strain evidence="12 13">JCM 15900</strain>
    </source>
</reference>
<dbReference type="InterPro" id="IPR008276">
    <property type="entry name" value="C_nuclsd_transpt"/>
</dbReference>
<protein>
    <submittedName>
        <fullName evidence="12">NupC/NupG family nucleoside CNT transporter</fullName>
    </submittedName>
</protein>
<keyword evidence="6 8" id="KW-0472">Membrane</keyword>
<name>A0ABN2WD44_9MICO</name>
<comment type="similarity">
    <text evidence="2">Belongs to the concentrative nucleoside transporter (CNT) (TC 2.A.41) family.</text>
</comment>
<proteinExistence type="inferred from homology"/>
<evidence type="ECO:0000259" key="10">
    <source>
        <dbReference type="Pfam" id="PF07662"/>
    </source>
</evidence>
<comment type="caution">
    <text evidence="12">The sequence shown here is derived from an EMBL/GenBank/DDBJ whole genome shotgun (WGS) entry which is preliminary data.</text>
</comment>
<feature type="transmembrane region" description="Helical" evidence="8">
    <location>
        <begin position="171"/>
        <end position="193"/>
    </location>
</feature>
<feature type="transmembrane region" description="Helical" evidence="8">
    <location>
        <begin position="6"/>
        <end position="23"/>
    </location>
</feature>
<dbReference type="InterPro" id="IPR002668">
    <property type="entry name" value="CNT_N_dom"/>
</dbReference>
<evidence type="ECO:0000256" key="6">
    <source>
        <dbReference type="ARBA" id="ARBA00023136"/>
    </source>
</evidence>
<keyword evidence="3" id="KW-1003">Cell membrane</keyword>
<keyword evidence="4 8" id="KW-0812">Transmembrane</keyword>
<feature type="domain" description="Concentrative nucleoside transporter N-terminal" evidence="9">
    <location>
        <begin position="11"/>
        <end position="84"/>
    </location>
</feature>
<evidence type="ECO:0000313" key="13">
    <source>
        <dbReference type="Proteomes" id="UP001500984"/>
    </source>
</evidence>
<feature type="domain" description="Nucleoside transporter/FeoB GTPase Gate" evidence="11">
    <location>
        <begin position="97"/>
        <end position="194"/>
    </location>
</feature>
<dbReference type="InterPro" id="IPR011642">
    <property type="entry name" value="Gate_dom"/>
</dbReference>
<feature type="transmembrane region" description="Helical" evidence="8">
    <location>
        <begin position="391"/>
        <end position="415"/>
    </location>
</feature>
<evidence type="ECO:0000256" key="7">
    <source>
        <dbReference type="SAM" id="MobiDB-lite"/>
    </source>
</evidence>